<protein>
    <recommendedName>
        <fullName evidence="9">enoyl-[acyl-carrier-protein] reductase</fullName>
        <ecNumber evidence="9">1.3.1.104</ecNumber>
    </recommendedName>
</protein>
<evidence type="ECO:0000259" key="11">
    <source>
        <dbReference type="SMART" id="SM00829"/>
    </source>
</evidence>
<keyword evidence="3" id="KW-0276">Fatty acid metabolism</keyword>
<dbReference type="Pfam" id="PF00107">
    <property type="entry name" value="ADH_zinc_N"/>
    <property type="match status" value="1"/>
</dbReference>
<evidence type="ECO:0000256" key="8">
    <source>
        <dbReference type="ARBA" id="ARBA00023160"/>
    </source>
</evidence>
<evidence type="ECO:0000256" key="9">
    <source>
        <dbReference type="ARBA" id="ARBA00038963"/>
    </source>
</evidence>
<gene>
    <name evidence="12" type="ORF">DGD08_12865</name>
</gene>
<keyword evidence="4" id="KW-0521">NADP</keyword>
<evidence type="ECO:0000256" key="10">
    <source>
        <dbReference type="ARBA" id="ARBA00048843"/>
    </source>
</evidence>
<evidence type="ECO:0000256" key="6">
    <source>
        <dbReference type="ARBA" id="ARBA00023002"/>
    </source>
</evidence>
<evidence type="ECO:0000256" key="5">
    <source>
        <dbReference type="ARBA" id="ARBA00022946"/>
    </source>
</evidence>
<evidence type="ECO:0000256" key="4">
    <source>
        <dbReference type="ARBA" id="ARBA00022857"/>
    </source>
</evidence>
<dbReference type="InterPro" id="IPR011032">
    <property type="entry name" value="GroES-like_sf"/>
</dbReference>
<dbReference type="Gene3D" id="3.40.50.720">
    <property type="entry name" value="NAD(P)-binding Rossmann-like Domain"/>
    <property type="match status" value="1"/>
</dbReference>
<dbReference type="InterPro" id="IPR013149">
    <property type="entry name" value="ADH-like_C"/>
</dbReference>
<keyword evidence="7" id="KW-0443">Lipid metabolism</keyword>
<keyword evidence="5" id="KW-0809">Transit peptide</keyword>
<reference evidence="12 13" key="1">
    <citation type="journal article" date="2018" name="Nat. Biotechnol.">
        <title>A standardized bacterial taxonomy based on genome phylogeny substantially revises the tree of life.</title>
        <authorList>
            <person name="Parks D.H."/>
            <person name="Chuvochina M."/>
            <person name="Waite D.W."/>
            <person name="Rinke C."/>
            <person name="Skarshewski A."/>
            <person name="Chaumeil P.A."/>
            <person name="Hugenholtz P."/>
        </authorList>
    </citation>
    <scope>NUCLEOTIDE SEQUENCE [LARGE SCALE GENOMIC DNA]</scope>
    <source>
        <strain evidence="12">UBA8844</strain>
    </source>
</reference>
<comment type="similarity">
    <text evidence="1">Belongs to the zinc-containing alcohol dehydrogenase family. Quinone oxidoreductase subfamily.</text>
</comment>
<dbReference type="SUPFAM" id="SSF51735">
    <property type="entry name" value="NAD(P)-binding Rossmann-fold domains"/>
    <property type="match status" value="1"/>
</dbReference>
<dbReference type="CDD" id="cd05282">
    <property type="entry name" value="ETR_like"/>
    <property type="match status" value="1"/>
</dbReference>
<keyword evidence="6" id="KW-0560">Oxidoreductase</keyword>
<dbReference type="EMBL" id="DPIY01000010">
    <property type="protein sequence ID" value="HCT58088.1"/>
    <property type="molecule type" value="Genomic_DNA"/>
</dbReference>
<dbReference type="EC" id="1.3.1.104" evidence="9"/>
<dbReference type="Proteomes" id="UP000264071">
    <property type="component" value="Unassembled WGS sequence"/>
</dbReference>
<keyword evidence="2" id="KW-0444">Lipid biosynthesis</keyword>
<evidence type="ECO:0000256" key="7">
    <source>
        <dbReference type="ARBA" id="ARBA00023098"/>
    </source>
</evidence>
<dbReference type="InterPro" id="IPR051034">
    <property type="entry name" value="Mito_Enoyl-ACP_Reductase"/>
</dbReference>
<dbReference type="Gene3D" id="3.90.180.10">
    <property type="entry name" value="Medium-chain alcohol dehydrogenases, catalytic domain"/>
    <property type="match status" value="1"/>
</dbReference>
<dbReference type="InterPro" id="IPR036291">
    <property type="entry name" value="NAD(P)-bd_dom_sf"/>
</dbReference>
<dbReference type="PANTHER" id="PTHR43981">
    <property type="entry name" value="ENOYL-[ACYL-CARRIER-PROTEIN] REDUCTASE, MITOCHONDRIAL"/>
    <property type="match status" value="1"/>
</dbReference>
<name>A0A3D4VBT9_9BACT</name>
<evidence type="ECO:0000313" key="13">
    <source>
        <dbReference type="Proteomes" id="UP000264071"/>
    </source>
</evidence>
<evidence type="ECO:0000313" key="12">
    <source>
        <dbReference type="EMBL" id="HCT58088.1"/>
    </source>
</evidence>
<comment type="catalytic activity">
    <reaction evidence="10">
        <text>a 2,3-saturated acyl-[ACP] + NADP(+) = a (2E)-enoyl-[ACP] + NADPH + H(+)</text>
        <dbReference type="Rhea" id="RHEA:22564"/>
        <dbReference type="Rhea" id="RHEA-COMP:9925"/>
        <dbReference type="Rhea" id="RHEA-COMP:9926"/>
        <dbReference type="ChEBI" id="CHEBI:15378"/>
        <dbReference type="ChEBI" id="CHEBI:57783"/>
        <dbReference type="ChEBI" id="CHEBI:58349"/>
        <dbReference type="ChEBI" id="CHEBI:78784"/>
        <dbReference type="ChEBI" id="CHEBI:78785"/>
        <dbReference type="EC" id="1.3.1.104"/>
    </reaction>
</comment>
<evidence type="ECO:0000256" key="1">
    <source>
        <dbReference type="ARBA" id="ARBA00010371"/>
    </source>
</evidence>
<organism evidence="12 13">
    <name type="scientific">Gemmatimonas aurantiaca</name>
    <dbReference type="NCBI Taxonomy" id="173480"/>
    <lineage>
        <taxon>Bacteria</taxon>
        <taxon>Pseudomonadati</taxon>
        <taxon>Gemmatimonadota</taxon>
        <taxon>Gemmatimonadia</taxon>
        <taxon>Gemmatimonadales</taxon>
        <taxon>Gemmatimonadaceae</taxon>
        <taxon>Gemmatimonas</taxon>
    </lineage>
</organism>
<feature type="domain" description="Enoyl reductase (ER)" evidence="11">
    <location>
        <begin position="12"/>
        <end position="324"/>
    </location>
</feature>
<evidence type="ECO:0000256" key="3">
    <source>
        <dbReference type="ARBA" id="ARBA00022832"/>
    </source>
</evidence>
<comment type="caution">
    <text evidence="12">The sequence shown here is derived from an EMBL/GenBank/DDBJ whole genome shotgun (WGS) entry which is preliminary data.</text>
</comment>
<keyword evidence="8" id="KW-0275">Fatty acid biosynthesis</keyword>
<dbReference type="SUPFAM" id="SSF50129">
    <property type="entry name" value="GroES-like"/>
    <property type="match status" value="1"/>
</dbReference>
<dbReference type="GO" id="GO:0141148">
    <property type="term" value="F:enoyl-[acyl-carrier-protein] reductase (NADPH) activity"/>
    <property type="evidence" value="ECO:0007669"/>
    <property type="project" value="UniProtKB-EC"/>
</dbReference>
<dbReference type="AlphaFoldDB" id="A0A3D4VBT9"/>
<proteinExistence type="inferred from homology"/>
<dbReference type="InterPro" id="IPR013154">
    <property type="entry name" value="ADH-like_N"/>
</dbReference>
<dbReference type="SMART" id="SM00829">
    <property type="entry name" value="PKS_ER"/>
    <property type="match status" value="1"/>
</dbReference>
<dbReference type="OMA" id="YGYTQSK"/>
<sequence>MIRAEYSERGPALHALLHLIERDTPVPRAGQALVEMLAAPINPSDLLTITGQYGLLPALPAVAGNEAVGEIVAVGEGVSRIRIGERVVMPPGYGTWASHMLAPADQLWSVPTDADLLQLAMVRVNPPTAELLLRDFVALEAGDWIIQNAANSGVGEYVIQLARRRGVRTVNVVRREALIAPLLQMGADVVLLDGPDLPERVVDATQRAKIRLGFDAVGGSATERIASSLVPTGTVVNYGASGGESSRVTPRSLIFRDITVRGFWLVNWFRRTTPAEQQVVYDGLVGMIQRGELAARVQATYPLAQLHEAVTAAAQAQRNGKVLLVR</sequence>
<dbReference type="GO" id="GO:0006633">
    <property type="term" value="P:fatty acid biosynthetic process"/>
    <property type="evidence" value="ECO:0007669"/>
    <property type="project" value="UniProtKB-KW"/>
</dbReference>
<dbReference type="PANTHER" id="PTHR43981:SF2">
    <property type="entry name" value="ENOYL-[ACYL-CARRIER-PROTEIN] REDUCTASE, MITOCHONDRIAL"/>
    <property type="match status" value="1"/>
</dbReference>
<dbReference type="InterPro" id="IPR020843">
    <property type="entry name" value="ER"/>
</dbReference>
<dbReference type="Pfam" id="PF08240">
    <property type="entry name" value="ADH_N"/>
    <property type="match status" value="1"/>
</dbReference>
<evidence type="ECO:0000256" key="2">
    <source>
        <dbReference type="ARBA" id="ARBA00022516"/>
    </source>
</evidence>
<accession>A0A3D4VBT9</accession>